<sequence>MIMVTDNERAIINGIYMAFPGCSRKQCSKHIKDNILPQMTDKIVKSTIDRKKIVDMIFGTNAVATKHDSATFEKRNINL</sequence>
<name>A0ABD3VQ75_SINWO</name>
<evidence type="ECO:0000313" key="1">
    <source>
        <dbReference type="EMBL" id="KAL3862570.1"/>
    </source>
</evidence>
<organism evidence="1 2">
    <name type="scientific">Sinanodonta woodiana</name>
    <name type="common">Chinese pond mussel</name>
    <name type="synonym">Anodonta woodiana</name>
    <dbReference type="NCBI Taxonomy" id="1069815"/>
    <lineage>
        <taxon>Eukaryota</taxon>
        <taxon>Metazoa</taxon>
        <taxon>Spiralia</taxon>
        <taxon>Lophotrochozoa</taxon>
        <taxon>Mollusca</taxon>
        <taxon>Bivalvia</taxon>
        <taxon>Autobranchia</taxon>
        <taxon>Heteroconchia</taxon>
        <taxon>Palaeoheterodonta</taxon>
        <taxon>Unionida</taxon>
        <taxon>Unionoidea</taxon>
        <taxon>Unionidae</taxon>
        <taxon>Unioninae</taxon>
        <taxon>Sinanodonta</taxon>
    </lineage>
</organism>
<dbReference type="Proteomes" id="UP001634394">
    <property type="component" value="Unassembled WGS sequence"/>
</dbReference>
<protein>
    <recommendedName>
        <fullName evidence="3">MULE transposase domain-containing protein</fullName>
    </recommendedName>
</protein>
<evidence type="ECO:0008006" key="3">
    <source>
        <dbReference type="Google" id="ProtNLM"/>
    </source>
</evidence>
<reference evidence="1 2" key="1">
    <citation type="submission" date="2024-11" db="EMBL/GenBank/DDBJ databases">
        <title>Chromosome-level genome assembly of the freshwater bivalve Anodonta woodiana.</title>
        <authorList>
            <person name="Chen X."/>
        </authorList>
    </citation>
    <scope>NUCLEOTIDE SEQUENCE [LARGE SCALE GENOMIC DNA]</scope>
    <source>
        <strain evidence="1">MN2024</strain>
        <tissue evidence="1">Gills</tissue>
    </source>
</reference>
<dbReference type="EMBL" id="JBJQND010000011">
    <property type="protein sequence ID" value="KAL3862570.1"/>
    <property type="molecule type" value="Genomic_DNA"/>
</dbReference>
<proteinExistence type="predicted"/>
<keyword evidence="2" id="KW-1185">Reference proteome</keyword>
<gene>
    <name evidence="1" type="ORF">ACJMK2_008529</name>
</gene>
<dbReference type="AlphaFoldDB" id="A0ABD3VQ75"/>
<comment type="caution">
    <text evidence="1">The sequence shown here is derived from an EMBL/GenBank/DDBJ whole genome shotgun (WGS) entry which is preliminary data.</text>
</comment>
<evidence type="ECO:0000313" key="2">
    <source>
        <dbReference type="Proteomes" id="UP001634394"/>
    </source>
</evidence>
<accession>A0ABD3VQ75</accession>